<dbReference type="KEGG" id="sbf:JCM31447_313500"/>
<sequence length="496" mass="56269">MKISDLSIQESFGGKTVLLIGGSGFIGKVWLSMLVDFIPDIKKIYILVRPNKGKEGNLRFSEIYTKSPAFVKLHQKFGNNIENLSNIEAITGDICSVKLGLNKAVLAKLIEETDLVVNFAADLRFSAPLDQMLQTNSGGALNIAEFILSTKKAKLLHVSTCYVAGMADGLVSEKLSKNISPNGARFSAQDEYNWGMQESLGARSRSATDKELKLIGTLRAERLGWPNTYTYTKALGEILLSEKLPRDRLCIFRPSIVESAEKYPFPGWNEDFNGTAPFIQMLSSRYRLLVAKPNHNLDIIPVDYVARGLTIASSALLSHKHLDIYHSSTSALNPLSVALATDYICQYYKTFERKRIDGILFPYPKIKFISPKHIFSGPSLTKIEKTFSFFIDKIKLEKNSSYMLSRFGISNKLEIIKRKAKSIDVIMNVYKPFIYDYNYTFKSENLMAHRVAEKEFSYNPTEINWDRYWREIHIPGLNRWCLSQLKTLSNKKKELT</sequence>
<dbReference type="Pfam" id="PF07993">
    <property type="entry name" value="NAD_binding_4"/>
    <property type="match status" value="1"/>
</dbReference>
<dbReference type="InterPro" id="IPR026055">
    <property type="entry name" value="FAR"/>
</dbReference>
<feature type="domain" description="Thioester reductase (TE)" evidence="1">
    <location>
        <begin position="20"/>
        <end position="307"/>
    </location>
</feature>
<evidence type="ECO:0000259" key="1">
    <source>
        <dbReference type="Pfam" id="PF07993"/>
    </source>
</evidence>
<dbReference type="EMBL" id="AP019368">
    <property type="protein sequence ID" value="BBH52063.1"/>
    <property type="molecule type" value="Genomic_DNA"/>
</dbReference>
<dbReference type="CDD" id="cd05236">
    <property type="entry name" value="FAR-N_SDR_e"/>
    <property type="match status" value="1"/>
</dbReference>
<dbReference type="Proteomes" id="UP000291236">
    <property type="component" value="Chromosome"/>
</dbReference>
<protein>
    <recommendedName>
        <fullName evidence="1">Thioester reductase (TE) domain-containing protein</fullName>
    </recommendedName>
</protein>
<dbReference type="GO" id="GO:0035336">
    <property type="term" value="P:long-chain fatty-acyl-CoA metabolic process"/>
    <property type="evidence" value="ECO:0007669"/>
    <property type="project" value="TreeGrafter"/>
</dbReference>
<proteinExistence type="predicted"/>
<dbReference type="GO" id="GO:0080019">
    <property type="term" value="F:alcohol-forming very long-chain fatty acyl-CoA reductase activity"/>
    <property type="evidence" value="ECO:0007669"/>
    <property type="project" value="InterPro"/>
</dbReference>
<dbReference type="PANTHER" id="PTHR11011">
    <property type="entry name" value="MALE STERILITY PROTEIN 2-RELATED"/>
    <property type="match status" value="1"/>
</dbReference>
<dbReference type="AlphaFoldDB" id="A0A4P2VGP0"/>
<keyword evidence="3" id="KW-1185">Reference proteome</keyword>
<name>A0A4P2VGP0_FLUSA</name>
<dbReference type="Gene3D" id="3.40.50.720">
    <property type="entry name" value="NAD(P)-binding Rossmann-like Domain"/>
    <property type="match status" value="1"/>
</dbReference>
<dbReference type="SUPFAM" id="SSF51735">
    <property type="entry name" value="NAD(P)-binding Rossmann-fold domains"/>
    <property type="match status" value="1"/>
</dbReference>
<evidence type="ECO:0000313" key="3">
    <source>
        <dbReference type="Proteomes" id="UP000291236"/>
    </source>
</evidence>
<evidence type="ECO:0000313" key="2">
    <source>
        <dbReference type="EMBL" id="BBH52063.1"/>
    </source>
</evidence>
<dbReference type="PANTHER" id="PTHR11011:SF45">
    <property type="entry name" value="FATTY ACYL-COA REDUCTASE CG8306-RELATED"/>
    <property type="match status" value="1"/>
</dbReference>
<dbReference type="InterPro" id="IPR013120">
    <property type="entry name" value="FAR_NAD-bd"/>
</dbReference>
<gene>
    <name evidence="2" type="ORF">JCM31447_313500</name>
</gene>
<dbReference type="InterPro" id="IPR036291">
    <property type="entry name" value="NAD(P)-bd_dom_sf"/>
</dbReference>
<reference evidence="2 3" key="1">
    <citation type="submission" date="2018-12" db="EMBL/GenBank/DDBJ databases">
        <title>Rubrispira sanarue gen. nov., sp., nov., a member of the order Silvanigrellales, isolated from a brackish lake in Hamamatsu Japan.</title>
        <authorList>
            <person name="Maejima Y."/>
            <person name="Iino T."/>
            <person name="Muraguchi Y."/>
            <person name="Fukuda K."/>
            <person name="Nojiri H."/>
            <person name="Ohkuma M."/>
            <person name="Moriuchi R."/>
            <person name="Dohra H."/>
            <person name="Kimbara K."/>
            <person name="Shintani M."/>
        </authorList>
    </citation>
    <scope>NUCLEOTIDE SEQUENCE [LARGE SCALE GENOMIC DNA]</scope>
    <source>
        <strain evidence="2 3">RF1110005</strain>
    </source>
</reference>
<organism evidence="2 3">
    <name type="scientific">Fluviispira sanaruensis</name>
    <dbReference type="NCBI Taxonomy" id="2493639"/>
    <lineage>
        <taxon>Bacteria</taxon>
        <taxon>Pseudomonadati</taxon>
        <taxon>Bdellovibrionota</taxon>
        <taxon>Oligoflexia</taxon>
        <taxon>Silvanigrellales</taxon>
        <taxon>Silvanigrellaceae</taxon>
        <taxon>Fluviispira</taxon>
    </lineage>
</organism>
<accession>A0A4P2VGP0</accession>
<dbReference type="OrthoDB" id="6286537at2"/>
<dbReference type="RefSeq" id="WP_130606179.1">
    <property type="nucleotide sequence ID" value="NZ_AP019368.1"/>
</dbReference>